<reference evidence="4 5" key="1">
    <citation type="submission" date="2016-11" db="EMBL/GenBank/DDBJ databases">
        <title>The macronuclear genome of Stentor coeruleus: a giant cell with tiny introns.</title>
        <authorList>
            <person name="Slabodnick M."/>
            <person name="Ruby J.G."/>
            <person name="Reiff S.B."/>
            <person name="Swart E.C."/>
            <person name="Gosai S."/>
            <person name="Prabakaran S."/>
            <person name="Witkowska E."/>
            <person name="Larue G.E."/>
            <person name="Fisher S."/>
            <person name="Freeman R.M."/>
            <person name="Gunawardena J."/>
            <person name="Chu W."/>
            <person name="Stover N.A."/>
            <person name="Gregory B.D."/>
            <person name="Nowacki M."/>
            <person name="Derisi J."/>
            <person name="Roy S.W."/>
            <person name="Marshall W.F."/>
            <person name="Sood P."/>
        </authorList>
    </citation>
    <scope>NUCLEOTIDE SEQUENCE [LARGE SCALE GENOMIC DNA]</scope>
    <source>
        <strain evidence="4">WM001</strain>
    </source>
</reference>
<gene>
    <name evidence="4" type="ORF">SteCoe_19436</name>
</gene>
<dbReference type="AlphaFoldDB" id="A0A1R2BU60"/>
<dbReference type="GO" id="GO:0008270">
    <property type="term" value="F:zinc ion binding"/>
    <property type="evidence" value="ECO:0007669"/>
    <property type="project" value="UniProtKB-KW"/>
</dbReference>
<organism evidence="4 5">
    <name type="scientific">Stentor coeruleus</name>
    <dbReference type="NCBI Taxonomy" id="5963"/>
    <lineage>
        <taxon>Eukaryota</taxon>
        <taxon>Sar</taxon>
        <taxon>Alveolata</taxon>
        <taxon>Ciliophora</taxon>
        <taxon>Postciliodesmatophora</taxon>
        <taxon>Heterotrichea</taxon>
        <taxon>Heterotrichida</taxon>
        <taxon>Stentoridae</taxon>
        <taxon>Stentor</taxon>
    </lineage>
</organism>
<sequence length="692" mass="80837">MNTIKSKYRDLGSLYSLRPKCNKCDRTLEKGKAFDSICDKCFQSSSNLVVSRESYQSICVLCETCKKNQCIKCNQICEATKSSSVDAVLNFIEVECYFHPGTTAIHFDRKTYLTYCENCQYLNNQKVLDLRKFNLYLDTIEIFRQLYIDHRKKLCPERRRSLIPYTTQELLNGIRFLMQIDGIRCDDHFEIALNADSNFKTYCEYCQVRASSAFSINDQTLASNLKDIIKNTVKNSAFNTLNKSILKISNKNLIFPSKSFPIQLMILEGKKFISNPDQTCQRCSNCLKLSIEGKQKPIILKCDHIICFECYFILAIERCQIDNSPIDQKSYLNYKNFAFKSRDVYGFSNKKGDLYKYSCTHIVSQEEFNIPGLCPDCLFPKNFFNSDNKVKIYEKAMALRDFYNIKCPFHGEPIQGFRMNSIALYCSECYKNQIEYDEPYFPVIFPVRTSFLENFYYFALGENIGFQLENAKKSYNSNQMFLKKISYFNILSYNERNDIYNKFLLAENKINSMKNDYNVIQRFKKTLPFNLFSRKEFFVGENDVVGFNLTCKKNIFLEGLVISLGYMKLHKKMYFSSQIEFIKIIEKEARTSLDNDEDKIISEKILREIIYKEEDKSLVFFCSPVLIQNNYNYDFIIKLTSLFYEHGLPSSRHNLDNLFTLSRLKNIPSPYKELGNSVIGGPILGFITSNFD</sequence>
<dbReference type="PROSITE" id="PS00518">
    <property type="entry name" value="ZF_RING_1"/>
    <property type="match status" value="1"/>
</dbReference>
<evidence type="ECO:0008006" key="6">
    <source>
        <dbReference type="Google" id="ProtNLM"/>
    </source>
</evidence>
<dbReference type="InterPro" id="IPR017907">
    <property type="entry name" value="Znf_RING_CS"/>
</dbReference>
<dbReference type="EMBL" id="MPUH01000428">
    <property type="protein sequence ID" value="OMJ80338.1"/>
    <property type="molecule type" value="Genomic_DNA"/>
</dbReference>
<keyword evidence="2" id="KW-0863">Zinc-finger</keyword>
<proteinExistence type="predicted"/>
<evidence type="ECO:0000313" key="4">
    <source>
        <dbReference type="EMBL" id="OMJ80338.1"/>
    </source>
</evidence>
<keyword evidence="3" id="KW-0862">Zinc</keyword>
<evidence type="ECO:0000256" key="3">
    <source>
        <dbReference type="ARBA" id="ARBA00022833"/>
    </source>
</evidence>
<evidence type="ECO:0000256" key="1">
    <source>
        <dbReference type="ARBA" id="ARBA00022723"/>
    </source>
</evidence>
<evidence type="ECO:0000256" key="2">
    <source>
        <dbReference type="ARBA" id="ARBA00022771"/>
    </source>
</evidence>
<keyword evidence="5" id="KW-1185">Reference proteome</keyword>
<accession>A0A1R2BU60</accession>
<dbReference type="Proteomes" id="UP000187209">
    <property type="component" value="Unassembled WGS sequence"/>
</dbReference>
<comment type="caution">
    <text evidence="4">The sequence shown here is derived from an EMBL/GenBank/DDBJ whole genome shotgun (WGS) entry which is preliminary data.</text>
</comment>
<protein>
    <recommendedName>
        <fullName evidence="6">RING-type domain-containing protein</fullName>
    </recommendedName>
</protein>
<keyword evidence="1" id="KW-0479">Metal-binding</keyword>
<name>A0A1R2BU60_9CILI</name>
<evidence type="ECO:0000313" key="5">
    <source>
        <dbReference type="Proteomes" id="UP000187209"/>
    </source>
</evidence>